<protein>
    <recommendedName>
        <fullName evidence="2">non-specific serine/threonine protein kinase</fullName>
        <ecNumber evidence="2">2.7.11.1</ecNumber>
    </recommendedName>
</protein>
<dbReference type="GO" id="GO:0004674">
    <property type="term" value="F:protein serine/threonine kinase activity"/>
    <property type="evidence" value="ECO:0007669"/>
    <property type="project" value="UniProtKB-KW"/>
</dbReference>
<sequence>MIWFDRYLVLSEIGKGSGSTVYLVRHQKLGEYRAVKRIPKSSDTTRQIREAHILNHLKHPKIPRIYDIEEDDEACYIVEEYIEGESLEAVMLQSSFITLNFIYHTIMEVADILEYLHQLKPYPVIYQDLKAEHIMITKQGIRLIDFGIAAYLDDTGNKFQNFGTPEYCAPEKEKAGIISVKTDIYSLGKLLEAMINANGEKESQCLMRIAKKAAAYEADERYPTIGAFKKDLTEHMHSKKFSTNQKHLLKKIVVAGSQPHIGTTHAAIAMNVYLNQKNRLCIYKEENTSRMMRKAILEGGFLKEGGLYRRGNFLGMPKYGAGVQADIPKEAIEIMDFGSDIAKAVSEEADRYLLLTGSKEWEMEAAKTAYKAFKEKAEFTMIVNYGSSRIAKKYAVEYGRSIYCFPLDADPFYMTKEKEKLFERLLEQKGGGSEAEKCTKYWNCRKYLRQWGNTFIHSIGKLCSKRSG</sequence>
<evidence type="ECO:0000313" key="9">
    <source>
        <dbReference type="EMBL" id="MBC5713887.1"/>
    </source>
</evidence>
<dbReference type="EC" id="2.7.11.1" evidence="2"/>
<dbReference type="PANTHER" id="PTHR43671:SF13">
    <property type="entry name" value="SERINE_THREONINE-PROTEIN KINASE NEK2"/>
    <property type="match status" value="1"/>
</dbReference>
<evidence type="ECO:0000256" key="4">
    <source>
        <dbReference type="ARBA" id="ARBA00022741"/>
    </source>
</evidence>
<keyword evidence="3" id="KW-0808">Transferase</keyword>
<evidence type="ECO:0000256" key="5">
    <source>
        <dbReference type="ARBA" id="ARBA00022777"/>
    </source>
</evidence>
<evidence type="ECO:0000256" key="7">
    <source>
        <dbReference type="PROSITE-ProRule" id="PRU10141"/>
    </source>
</evidence>
<evidence type="ECO:0000259" key="8">
    <source>
        <dbReference type="PROSITE" id="PS50011"/>
    </source>
</evidence>
<keyword evidence="6 7" id="KW-0067">ATP-binding</keyword>
<dbReference type="CDD" id="cd14014">
    <property type="entry name" value="STKc_PknB_like"/>
    <property type="match status" value="1"/>
</dbReference>
<keyword evidence="5 9" id="KW-0418">Kinase</keyword>
<dbReference type="EMBL" id="JACOPH010000004">
    <property type="protein sequence ID" value="MBC5713887.1"/>
    <property type="molecule type" value="Genomic_DNA"/>
</dbReference>
<feature type="binding site" evidence="7">
    <location>
        <position position="36"/>
    </location>
    <ligand>
        <name>ATP</name>
        <dbReference type="ChEBI" id="CHEBI:30616"/>
    </ligand>
</feature>
<dbReference type="Gene3D" id="1.10.510.10">
    <property type="entry name" value="Transferase(Phosphotransferase) domain 1"/>
    <property type="match status" value="1"/>
</dbReference>
<dbReference type="InterPro" id="IPR000719">
    <property type="entry name" value="Prot_kinase_dom"/>
</dbReference>
<dbReference type="RefSeq" id="WP_186866685.1">
    <property type="nucleotide sequence ID" value="NZ_JACOPH010000004.1"/>
</dbReference>
<evidence type="ECO:0000256" key="3">
    <source>
        <dbReference type="ARBA" id="ARBA00022679"/>
    </source>
</evidence>
<dbReference type="AlphaFoldDB" id="A0A923RSQ4"/>
<name>A0A923RSQ4_9FIRM</name>
<keyword evidence="9" id="KW-0723">Serine/threonine-protein kinase</keyword>
<evidence type="ECO:0000256" key="6">
    <source>
        <dbReference type="ARBA" id="ARBA00022840"/>
    </source>
</evidence>
<dbReference type="SUPFAM" id="SSF56112">
    <property type="entry name" value="Protein kinase-like (PK-like)"/>
    <property type="match status" value="1"/>
</dbReference>
<feature type="domain" description="Protein kinase" evidence="8">
    <location>
        <begin position="7"/>
        <end position="274"/>
    </location>
</feature>
<reference evidence="9" key="1">
    <citation type="submission" date="2020-08" db="EMBL/GenBank/DDBJ databases">
        <title>Genome public.</title>
        <authorList>
            <person name="Liu C."/>
            <person name="Sun Q."/>
        </authorList>
    </citation>
    <scope>NUCLEOTIDE SEQUENCE</scope>
    <source>
        <strain evidence="9">BX1005</strain>
    </source>
</reference>
<dbReference type="GO" id="GO:0005524">
    <property type="term" value="F:ATP binding"/>
    <property type="evidence" value="ECO:0007669"/>
    <property type="project" value="UniProtKB-UniRule"/>
</dbReference>
<dbReference type="InterPro" id="IPR017441">
    <property type="entry name" value="Protein_kinase_ATP_BS"/>
</dbReference>
<dbReference type="Pfam" id="PF00069">
    <property type="entry name" value="Pkinase"/>
    <property type="match status" value="1"/>
</dbReference>
<proteinExistence type="inferred from homology"/>
<comment type="caution">
    <text evidence="9">The sequence shown here is derived from an EMBL/GenBank/DDBJ whole genome shotgun (WGS) entry which is preliminary data.</text>
</comment>
<dbReference type="PROSITE" id="PS00107">
    <property type="entry name" value="PROTEIN_KINASE_ATP"/>
    <property type="match status" value="1"/>
</dbReference>
<dbReference type="PANTHER" id="PTHR43671">
    <property type="entry name" value="SERINE/THREONINE-PROTEIN KINASE NEK"/>
    <property type="match status" value="1"/>
</dbReference>
<evidence type="ECO:0000256" key="1">
    <source>
        <dbReference type="ARBA" id="ARBA00010886"/>
    </source>
</evidence>
<accession>A0A923RSQ4</accession>
<dbReference type="InterPro" id="IPR011009">
    <property type="entry name" value="Kinase-like_dom_sf"/>
</dbReference>
<dbReference type="PROSITE" id="PS50011">
    <property type="entry name" value="PROTEIN_KINASE_DOM"/>
    <property type="match status" value="1"/>
</dbReference>
<dbReference type="Proteomes" id="UP000606720">
    <property type="component" value="Unassembled WGS sequence"/>
</dbReference>
<keyword evidence="10" id="KW-1185">Reference proteome</keyword>
<gene>
    <name evidence="9" type="ORF">H8S17_06610</name>
</gene>
<organism evidence="9 10">
    <name type="scientific">Roseburia zhanii</name>
    <dbReference type="NCBI Taxonomy" id="2763064"/>
    <lineage>
        <taxon>Bacteria</taxon>
        <taxon>Bacillati</taxon>
        <taxon>Bacillota</taxon>
        <taxon>Clostridia</taxon>
        <taxon>Lachnospirales</taxon>
        <taxon>Lachnospiraceae</taxon>
        <taxon>Roseburia</taxon>
    </lineage>
</organism>
<comment type="similarity">
    <text evidence="1">Belongs to the protein kinase superfamily. NEK Ser/Thr protein kinase family. NIMA subfamily.</text>
</comment>
<dbReference type="InterPro" id="IPR050660">
    <property type="entry name" value="NEK_Ser/Thr_kinase"/>
</dbReference>
<evidence type="ECO:0000313" key="10">
    <source>
        <dbReference type="Proteomes" id="UP000606720"/>
    </source>
</evidence>
<evidence type="ECO:0000256" key="2">
    <source>
        <dbReference type="ARBA" id="ARBA00012513"/>
    </source>
</evidence>
<keyword evidence="4 7" id="KW-0547">Nucleotide-binding</keyword>